<sequence>MSDSDKRNDIESTCDNDSKDEKNSYQKGTYIGIGIALGVVFGVLLHNIAVGIAIGVAIGISMDSSAVRKNKN</sequence>
<name>A0ABS1TG21_9CLOT</name>
<evidence type="ECO:0000313" key="4">
    <source>
        <dbReference type="EMBL" id="MBL4938270.1"/>
    </source>
</evidence>
<protein>
    <recommendedName>
        <fullName evidence="3">Glycine zipper-like domain-containing protein</fullName>
    </recommendedName>
</protein>
<gene>
    <name evidence="4" type="ORF">JK636_21390</name>
</gene>
<evidence type="ECO:0000259" key="3">
    <source>
        <dbReference type="Pfam" id="PF26273"/>
    </source>
</evidence>
<feature type="domain" description="Glycine zipper-like" evidence="3">
    <location>
        <begin position="20"/>
        <end position="63"/>
    </location>
</feature>
<dbReference type="RefSeq" id="WP_202750993.1">
    <property type="nucleotide sequence ID" value="NZ_JAESWC010000018.1"/>
</dbReference>
<keyword evidence="2" id="KW-1133">Transmembrane helix</keyword>
<organism evidence="4 5">
    <name type="scientific">Clostridium rhizosphaerae</name>
    <dbReference type="NCBI Taxonomy" id="2803861"/>
    <lineage>
        <taxon>Bacteria</taxon>
        <taxon>Bacillati</taxon>
        <taxon>Bacillota</taxon>
        <taxon>Clostridia</taxon>
        <taxon>Eubacteriales</taxon>
        <taxon>Clostridiaceae</taxon>
        <taxon>Clostridium</taxon>
    </lineage>
</organism>
<keyword evidence="2" id="KW-0472">Membrane</keyword>
<feature type="region of interest" description="Disordered" evidence="1">
    <location>
        <begin position="1"/>
        <end position="24"/>
    </location>
</feature>
<dbReference type="Proteomes" id="UP000632377">
    <property type="component" value="Unassembled WGS sequence"/>
</dbReference>
<keyword evidence="2" id="KW-0812">Transmembrane</keyword>
<dbReference type="EMBL" id="JAESWC010000018">
    <property type="protein sequence ID" value="MBL4938270.1"/>
    <property type="molecule type" value="Genomic_DNA"/>
</dbReference>
<comment type="caution">
    <text evidence="4">The sequence shown here is derived from an EMBL/GenBank/DDBJ whole genome shotgun (WGS) entry which is preliminary data.</text>
</comment>
<evidence type="ECO:0000256" key="1">
    <source>
        <dbReference type="SAM" id="MobiDB-lite"/>
    </source>
</evidence>
<dbReference type="InterPro" id="IPR058598">
    <property type="entry name" value="Gly_zipper-like_dom"/>
</dbReference>
<keyword evidence="5" id="KW-1185">Reference proteome</keyword>
<evidence type="ECO:0000256" key="2">
    <source>
        <dbReference type="SAM" id="Phobius"/>
    </source>
</evidence>
<dbReference type="Pfam" id="PF26273">
    <property type="entry name" value="Gly_zipper"/>
    <property type="match status" value="1"/>
</dbReference>
<proteinExistence type="predicted"/>
<feature type="transmembrane region" description="Helical" evidence="2">
    <location>
        <begin position="30"/>
        <end position="60"/>
    </location>
</feature>
<reference evidence="4 5" key="1">
    <citation type="submission" date="2021-01" db="EMBL/GenBank/DDBJ databases">
        <title>Genome public.</title>
        <authorList>
            <person name="Liu C."/>
            <person name="Sun Q."/>
        </authorList>
    </citation>
    <scope>NUCLEOTIDE SEQUENCE [LARGE SCALE GENOMIC DNA]</scope>
    <source>
        <strain evidence="4 5">YIM B02515</strain>
    </source>
</reference>
<accession>A0ABS1TG21</accession>
<evidence type="ECO:0000313" key="5">
    <source>
        <dbReference type="Proteomes" id="UP000632377"/>
    </source>
</evidence>